<proteinExistence type="predicted"/>
<keyword evidence="1" id="KW-1133">Transmembrane helix</keyword>
<dbReference type="AlphaFoldDB" id="A0A1W2B7S7"/>
<keyword evidence="1" id="KW-0812">Transmembrane</keyword>
<gene>
    <name evidence="2" type="ORF">SAMN02746065_10744</name>
</gene>
<reference evidence="2 3" key="1">
    <citation type="submission" date="2017-04" db="EMBL/GenBank/DDBJ databases">
        <authorList>
            <person name="Afonso C.L."/>
            <person name="Miller P.J."/>
            <person name="Scott M.A."/>
            <person name="Spackman E."/>
            <person name="Goraichik I."/>
            <person name="Dimitrov K.M."/>
            <person name="Suarez D.L."/>
            <person name="Swayne D.E."/>
        </authorList>
    </citation>
    <scope>NUCLEOTIDE SEQUENCE [LARGE SCALE GENOMIC DNA]</scope>
    <source>
        <strain evidence="2 3">DSM 3385</strain>
    </source>
</reference>
<organism evidence="2 3">
    <name type="scientific">Desulfocicer vacuolatum DSM 3385</name>
    <dbReference type="NCBI Taxonomy" id="1121400"/>
    <lineage>
        <taxon>Bacteria</taxon>
        <taxon>Pseudomonadati</taxon>
        <taxon>Thermodesulfobacteriota</taxon>
        <taxon>Desulfobacteria</taxon>
        <taxon>Desulfobacterales</taxon>
        <taxon>Desulfobacteraceae</taxon>
        <taxon>Desulfocicer</taxon>
    </lineage>
</organism>
<feature type="transmembrane region" description="Helical" evidence="1">
    <location>
        <begin position="35"/>
        <end position="56"/>
    </location>
</feature>
<dbReference type="EMBL" id="FWXY01000007">
    <property type="protein sequence ID" value="SMC68850.1"/>
    <property type="molecule type" value="Genomic_DNA"/>
</dbReference>
<accession>A0A1W2B7S7</accession>
<evidence type="ECO:0000313" key="3">
    <source>
        <dbReference type="Proteomes" id="UP000192418"/>
    </source>
</evidence>
<evidence type="ECO:0000313" key="2">
    <source>
        <dbReference type="EMBL" id="SMC68850.1"/>
    </source>
</evidence>
<name>A0A1W2B7S7_9BACT</name>
<keyword evidence="3" id="KW-1185">Reference proteome</keyword>
<dbReference type="RefSeq" id="WP_084068271.1">
    <property type="nucleotide sequence ID" value="NZ_FWXY01000007.1"/>
</dbReference>
<evidence type="ECO:0000256" key="1">
    <source>
        <dbReference type="SAM" id="Phobius"/>
    </source>
</evidence>
<protein>
    <submittedName>
        <fullName evidence="2">Uncharacterized protein</fullName>
    </submittedName>
</protein>
<dbReference type="Proteomes" id="UP000192418">
    <property type="component" value="Unassembled WGS sequence"/>
</dbReference>
<sequence>MKYSVNKRRISCCVVGRSGTSKCGPSPVMIKKEIFIFNILLGMYLLFLSPFLSLAASHDLAMDFHDGEYVQNEWKIDEHEVSARYIPHGRSPFTYVFKKGDYTTITGAGMDMQLCTTTGAARANVYVACGGIRHGFQMHTYPHDQLWKNVRHWEMPNHCLEILNKTGEIKLVITVNWDGHGTFHLLNLKMSAE</sequence>
<keyword evidence="1" id="KW-0472">Membrane</keyword>